<reference evidence="3 4" key="1">
    <citation type="journal article" date="2016" name="Genome Announc.">
        <title>Draft Whole-Genome Sequence of Trichoderma gamsii T6085, a Promising Biocontrol Agent of Fusarium Head Blight on Wheat.</title>
        <authorList>
            <person name="Baroncelli R."/>
            <person name="Zapparata A."/>
            <person name="Piaggeschi G."/>
            <person name="Sarrocco S."/>
            <person name="Vannacci G."/>
        </authorList>
    </citation>
    <scope>NUCLEOTIDE SEQUENCE [LARGE SCALE GENOMIC DNA]</scope>
    <source>
        <strain evidence="3 4">T6085</strain>
    </source>
</reference>
<dbReference type="PANTHER" id="PTHR32251:SF23">
    <property type="entry name" value="3-OXO-5-ALPHA-STEROID 4-DEHYDROGENASE (DUF1295)"/>
    <property type="match status" value="1"/>
</dbReference>
<protein>
    <recommendedName>
        <fullName evidence="5">DUF1295 domain-containing protein</fullName>
    </recommendedName>
</protein>
<evidence type="ECO:0000313" key="3">
    <source>
        <dbReference type="EMBL" id="PON29680.1"/>
    </source>
</evidence>
<keyword evidence="2" id="KW-1133">Transmembrane helix</keyword>
<keyword evidence="2" id="KW-0472">Membrane</keyword>
<dbReference type="EMBL" id="JPDN02000003">
    <property type="protein sequence ID" value="PON29680.1"/>
    <property type="molecule type" value="Genomic_DNA"/>
</dbReference>
<evidence type="ECO:0000256" key="1">
    <source>
        <dbReference type="SAM" id="MobiDB-lite"/>
    </source>
</evidence>
<feature type="transmembrane region" description="Helical" evidence="2">
    <location>
        <begin position="177"/>
        <end position="198"/>
    </location>
</feature>
<dbReference type="GO" id="GO:0016020">
    <property type="term" value="C:membrane"/>
    <property type="evidence" value="ECO:0007669"/>
    <property type="project" value="TreeGrafter"/>
</dbReference>
<dbReference type="PANTHER" id="PTHR32251">
    <property type="entry name" value="3-OXO-5-ALPHA-STEROID 4-DEHYDROGENASE"/>
    <property type="match status" value="1"/>
</dbReference>
<proteinExistence type="predicted"/>
<keyword evidence="4" id="KW-1185">Reference proteome</keyword>
<dbReference type="Proteomes" id="UP000054821">
    <property type="component" value="Unassembled WGS sequence"/>
</dbReference>
<sequence>MASYIKSMPALDRLFASFNIFKAPAMVLPQVKSLHECVDYRKVVEPFVPQLYELPFRFWENISSLEGIKSVYVTTNPLVSGFFLALVFGLLTLIASEINRNYSQVDRLWSILPNLFVVHTAIWARLAGVPHDRVDLIAAFTTIWSIRLTYNYWRRGGYSIGSEDYRWNIVKAKTHPILWFIFNLTFISFFQCILLFLFSGVPTYVILLSSQLEPGIQPVDLVFFGVEVLLVVSEFISDGQQWAYQTAKYRYHDDDELTRGYTSAELERGFVAKGLWAYSRHPNFFAEQSIWFILYSWSCFAANTPYSWAGTGAVLLVLLFQGSTNLTERITAGKYPEYKAYQKHVGMFIPKTLAPYRTPSPKVIRSSDLARRAEQKQVEAKQKDVEAKQKAKRRSRVEKDEY</sequence>
<gene>
    <name evidence="3" type="ORF">TGAM01_v201046</name>
</gene>
<accession>A0A2P4ZZF3</accession>
<dbReference type="InterPro" id="IPR010721">
    <property type="entry name" value="UstE-like"/>
</dbReference>
<dbReference type="AlphaFoldDB" id="A0A2P4ZZF3"/>
<keyword evidence="2" id="KW-0812">Transmembrane</keyword>
<comment type="caution">
    <text evidence="3">The sequence shown here is derived from an EMBL/GenBank/DDBJ whole genome shotgun (WGS) entry which is preliminary data.</text>
</comment>
<organism evidence="3 4">
    <name type="scientific">Trichoderma gamsii</name>
    <dbReference type="NCBI Taxonomy" id="398673"/>
    <lineage>
        <taxon>Eukaryota</taxon>
        <taxon>Fungi</taxon>
        <taxon>Dikarya</taxon>
        <taxon>Ascomycota</taxon>
        <taxon>Pezizomycotina</taxon>
        <taxon>Sordariomycetes</taxon>
        <taxon>Hypocreomycetidae</taxon>
        <taxon>Hypocreales</taxon>
        <taxon>Hypocreaceae</taxon>
        <taxon>Trichoderma</taxon>
    </lineage>
</organism>
<dbReference type="GeneID" id="29986811"/>
<evidence type="ECO:0000313" key="4">
    <source>
        <dbReference type="Proteomes" id="UP000054821"/>
    </source>
</evidence>
<feature type="transmembrane region" description="Helical" evidence="2">
    <location>
        <begin position="78"/>
        <end position="96"/>
    </location>
</feature>
<feature type="compositionally biased region" description="Basic and acidic residues" evidence="1">
    <location>
        <begin position="374"/>
        <end position="389"/>
    </location>
</feature>
<dbReference type="Pfam" id="PF06966">
    <property type="entry name" value="DUF1295"/>
    <property type="match status" value="1"/>
</dbReference>
<evidence type="ECO:0008006" key="5">
    <source>
        <dbReference type="Google" id="ProtNLM"/>
    </source>
</evidence>
<name>A0A2P4ZZF3_9HYPO</name>
<evidence type="ECO:0000256" key="2">
    <source>
        <dbReference type="SAM" id="Phobius"/>
    </source>
</evidence>
<feature type="region of interest" description="Disordered" evidence="1">
    <location>
        <begin position="374"/>
        <end position="402"/>
    </location>
</feature>
<dbReference type="RefSeq" id="XP_018660021.1">
    <property type="nucleotide sequence ID" value="XM_018806728.1"/>
</dbReference>
<dbReference type="Gene3D" id="1.20.120.1630">
    <property type="match status" value="1"/>
</dbReference>